<keyword evidence="2" id="KW-1185">Reference proteome</keyword>
<proteinExistence type="predicted"/>
<dbReference type="AlphaFoldDB" id="A0A9Q0KJ46"/>
<gene>
    <name evidence="1" type="ORF">NE237_004626</name>
</gene>
<organism evidence="1 2">
    <name type="scientific">Protea cynaroides</name>
    <dbReference type="NCBI Taxonomy" id="273540"/>
    <lineage>
        <taxon>Eukaryota</taxon>
        <taxon>Viridiplantae</taxon>
        <taxon>Streptophyta</taxon>
        <taxon>Embryophyta</taxon>
        <taxon>Tracheophyta</taxon>
        <taxon>Spermatophyta</taxon>
        <taxon>Magnoliopsida</taxon>
        <taxon>Proteales</taxon>
        <taxon>Proteaceae</taxon>
        <taxon>Protea</taxon>
    </lineage>
</organism>
<dbReference type="EMBL" id="JAMYWD010000005">
    <property type="protein sequence ID" value="KAJ4971527.1"/>
    <property type="molecule type" value="Genomic_DNA"/>
</dbReference>
<protein>
    <submittedName>
        <fullName evidence="1">Uncharacterized protein</fullName>
    </submittedName>
</protein>
<reference evidence="1" key="1">
    <citation type="journal article" date="2023" name="Plant J.">
        <title>The genome of the king protea, Protea cynaroides.</title>
        <authorList>
            <person name="Chang J."/>
            <person name="Duong T.A."/>
            <person name="Schoeman C."/>
            <person name="Ma X."/>
            <person name="Roodt D."/>
            <person name="Barker N."/>
            <person name="Li Z."/>
            <person name="Van de Peer Y."/>
            <person name="Mizrachi E."/>
        </authorList>
    </citation>
    <scope>NUCLEOTIDE SEQUENCE</scope>
    <source>
        <tissue evidence="1">Young leaves</tissue>
    </source>
</reference>
<sequence>MDAKIDRALGVTATPSLLSSAIAAPASGASSAHTIAAYGLSSVLVSKKANNVVYLLQELKPDSSIFLVSDHGISSESFDQTITDALNEQPLVIKVLHCSHEIGCRGSLHIED</sequence>
<name>A0A9Q0KJ46_9MAGN</name>
<dbReference type="Proteomes" id="UP001141806">
    <property type="component" value="Unassembled WGS sequence"/>
</dbReference>
<evidence type="ECO:0000313" key="2">
    <source>
        <dbReference type="Proteomes" id="UP001141806"/>
    </source>
</evidence>
<evidence type="ECO:0000313" key="1">
    <source>
        <dbReference type="EMBL" id="KAJ4971527.1"/>
    </source>
</evidence>
<comment type="caution">
    <text evidence="1">The sequence shown here is derived from an EMBL/GenBank/DDBJ whole genome shotgun (WGS) entry which is preliminary data.</text>
</comment>
<accession>A0A9Q0KJ46</accession>